<name>A0AAT9G8B9_9RICK</name>
<reference evidence="2" key="1">
    <citation type="submission" date="2024-01" db="EMBL/GenBank/DDBJ databases">
        <title>Sequencing the genomes of a sandfly, Sergentomyia squamirostris, and its two endosymbionts.</title>
        <authorList>
            <person name="Itokawa K."/>
            <person name="Sanjoba C."/>
        </authorList>
    </citation>
    <scope>NUCLEOTIDE SEQUENCE</scope>
    <source>
        <strain evidence="2">RiSSQ</strain>
    </source>
</reference>
<proteinExistence type="predicted"/>
<accession>A0AAT9G8B9</accession>
<evidence type="ECO:0000313" key="2">
    <source>
        <dbReference type="EMBL" id="BFD46066.1"/>
    </source>
</evidence>
<dbReference type="AlphaFoldDB" id="A0AAT9G8B9"/>
<feature type="region of interest" description="Disordered" evidence="1">
    <location>
        <begin position="28"/>
        <end position="51"/>
    </location>
</feature>
<dbReference type="EMBL" id="AP029170">
    <property type="protein sequence ID" value="BFD46066.1"/>
    <property type="molecule type" value="Genomic_DNA"/>
</dbReference>
<organism evidence="2">
    <name type="scientific">Candidatus Tisiphia endosymbiont of Sergentomyia squamirostris</name>
    <dbReference type="NCBI Taxonomy" id="3113639"/>
    <lineage>
        <taxon>Bacteria</taxon>
        <taxon>Pseudomonadati</taxon>
        <taxon>Pseudomonadota</taxon>
        <taxon>Alphaproteobacteria</taxon>
        <taxon>Rickettsiales</taxon>
        <taxon>Rickettsiaceae</taxon>
        <taxon>Rickettsieae</taxon>
        <taxon>Candidatus Tisiphia</taxon>
    </lineage>
</organism>
<feature type="compositionally biased region" description="Polar residues" evidence="1">
    <location>
        <begin position="41"/>
        <end position="51"/>
    </location>
</feature>
<sequence length="113" mass="12346">MAEIKSTEDQNLQSEATVNSVSKIPILNSSDDCEENEKNCEQNLAESKSTEEQNFQSEAVVSLVSKIPTSILAMPLQSVIQAVTQTLTQNMMMQVVVGLIDNLAKNCLVCLVK</sequence>
<gene>
    <name evidence="2" type="ORF">DMENIID0002_07120</name>
</gene>
<evidence type="ECO:0000256" key="1">
    <source>
        <dbReference type="SAM" id="MobiDB-lite"/>
    </source>
</evidence>
<protein>
    <submittedName>
        <fullName evidence="2">Uncharacterized protein</fullName>
    </submittedName>
</protein>